<evidence type="ECO:0000313" key="2">
    <source>
        <dbReference type="Proteomes" id="UP000537141"/>
    </source>
</evidence>
<gene>
    <name evidence="1" type="ORF">HNQ55_003514</name>
</gene>
<proteinExistence type="predicted"/>
<organism evidence="1 2">
    <name type="scientific">Thalassotalea piscium</name>
    <dbReference type="NCBI Taxonomy" id="1230533"/>
    <lineage>
        <taxon>Bacteria</taxon>
        <taxon>Pseudomonadati</taxon>
        <taxon>Pseudomonadota</taxon>
        <taxon>Gammaproteobacteria</taxon>
        <taxon>Alteromonadales</taxon>
        <taxon>Colwelliaceae</taxon>
        <taxon>Thalassotalea</taxon>
    </lineage>
</organism>
<evidence type="ECO:0000313" key="1">
    <source>
        <dbReference type="EMBL" id="MBB6544978.1"/>
    </source>
</evidence>
<protein>
    <submittedName>
        <fullName evidence="1">Uncharacterized protein</fullName>
    </submittedName>
</protein>
<dbReference type="AlphaFoldDB" id="A0A7X0TV80"/>
<reference evidence="1 2" key="1">
    <citation type="submission" date="2020-08" db="EMBL/GenBank/DDBJ databases">
        <title>Genomic Encyclopedia of Type Strains, Phase IV (KMG-IV): sequencing the most valuable type-strain genomes for metagenomic binning, comparative biology and taxonomic classification.</title>
        <authorList>
            <person name="Goeker M."/>
        </authorList>
    </citation>
    <scope>NUCLEOTIDE SEQUENCE [LARGE SCALE GENOMIC DNA]</scope>
    <source>
        <strain evidence="1 2">DSM 26287</strain>
    </source>
</reference>
<keyword evidence="2" id="KW-1185">Reference proteome</keyword>
<dbReference type="Proteomes" id="UP000537141">
    <property type="component" value="Unassembled WGS sequence"/>
</dbReference>
<dbReference type="EMBL" id="JACHHU010000042">
    <property type="protein sequence ID" value="MBB6544978.1"/>
    <property type="molecule type" value="Genomic_DNA"/>
</dbReference>
<name>A0A7X0TV80_9GAMM</name>
<accession>A0A7X0TV80</accession>
<comment type="caution">
    <text evidence="1">The sequence shown here is derived from an EMBL/GenBank/DDBJ whole genome shotgun (WGS) entry which is preliminary data.</text>
</comment>
<dbReference type="RefSeq" id="WP_184426594.1">
    <property type="nucleotide sequence ID" value="NZ_AP027362.1"/>
</dbReference>
<sequence length="94" mass="10663">MKDKLEWYAINLGDAILATTALYELQDQLDKVYQDSDRCEAMQAYYRYESGNTHCKVNVYLTAHFQQALCVKGALPCMAPLYSDLTFLAGNKTP</sequence>